<name>A0A2P0QFY8_PSESF</name>
<geneLocation type="plasmid" evidence="1">
    <name>pPK_RT811</name>
</geneLocation>
<keyword evidence="1" id="KW-0614">Plasmid</keyword>
<protein>
    <submittedName>
        <fullName evidence="1">Uncharacterized protein</fullName>
    </submittedName>
</protein>
<sequence>MYHRDLRPTKAERSSAALRDAAQNAEFHRKWFSAAELYEAAASFCPPRALSLTQSEINRMLRKADQCRQLSEKEEGSVTVTGDETEFSTMSLADLAVWYTLNIGYDPVEETPTLTVEELRQTCAEYCEARAYAEKNPDW</sequence>
<evidence type="ECO:0000313" key="1">
    <source>
        <dbReference type="EMBL" id="ARO45287.1"/>
    </source>
</evidence>
<accession>A0A2P0QFY8</accession>
<organism evidence="1">
    <name type="scientific">Pseudomonas syringae pv. actinidiae</name>
    <dbReference type="NCBI Taxonomy" id="103796"/>
    <lineage>
        <taxon>Bacteria</taxon>
        <taxon>Pseudomonadati</taxon>
        <taxon>Pseudomonadota</taxon>
        <taxon>Gammaproteobacteria</taxon>
        <taxon>Pseudomonadales</taxon>
        <taxon>Pseudomonadaceae</taxon>
        <taxon>Pseudomonas</taxon>
        <taxon>Pseudomonas syringae</taxon>
    </lineage>
</organism>
<reference evidence="1" key="1">
    <citation type="submission" date="2016-03" db="EMBL/GenBank/DDBJ databases">
        <title>The evolution of Pseudomonas syringae pv. actinidiae in New Zealand.</title>
        <authorList>
            <person name="Taiaroa G."/>
            <person name="Poulter R.T.M."/>
            <person name="Lamont I."/>
            <person name="Stockwell P."/>
            <person name="Butler M.I."/>
        </authorList>
    </citation>
    <scope>NUCLEOTIDE SEQUENCE</scope>
    <source>
        <strain evidence="1">RT811</strain>
        <plasmid evidence="1">pPK_RT811</plasmid>
    </source>
</reference>
<proteinExistence type="predicted"/>
<dbReference type="RefSeq" id="WP_015062528.1">
    <property type="nucleotide sequence ID" value="NZ_KX009064.1"/>
</dbReference>
<dbReference type="AlphaFoldDB" id="A0A2P0QFY8"/>
<dbReference type="EMBL" id="KX009064">
    <property type="protein sequence ID" value="ARO45287.1"/>
    <property type="molecule type" value="Genomic_DNA"/>
</dbReference>